<dbReference type="GO" id="GO:0016740">
    <property type="term" value="F:transferase activity"/>
    <property type="evidence" value="ECO:0007669"/>
    <property type="project" value="UniProtKB-KW"/>
</dbReference>
<dbReference type="AlphaFoldDB" id="A0A2A5WFD9"/>
<dbReference type="GO" id="GO:0002143">
    <property type="term" value="P:tRNA wobble position uridine thiolation"/>
    <property type="evidence" value="ECO:0007669"/>
    <property type="project" value="TreeGrafter"/>
</dbReference>
<accession>A0A2A5WFD9</accession>
<evidence type="ECO:0000256" key="1">
    <source>
        <dbReference type="ARBA" id="ARBA00004496"/>
    </source>
</evidence>
<keyword evidence="5" id="KW-0175">Coiled coil</keyword>
<evidence type="ECO:0000256" key="2">
    <source>
        <dbReference type="ARBA" id="ARBA00022490"/>
    </source>
</evidence>
<evidence type="ECO:0000256" key="5">
    <source>
        <dbReference type="SAM" id="Coils"/>
    </source>
</evidence>
<dbReference type="Pfam" id="PF04358">
    <property type="entry name" value="DsrC"/>
    <property type="match status" value="1"/>
</dbReference>
<evidence type="ECO:0000256" key="4">
    <source>
        <dbReference type="PIRSR" id="PIRSR006223-50"/>
    </source>
</evidence>
<dbReference type="Proteomes" id="UP000219329">
    <property type="component" value="Unassembled WGS sequence"/>
</dbReference>
<proteinExistence type="inferred from homology"/>
<feature type="active site" description="Cysteine persulfide intermediate" evidence="4">
    <location>
        <position position="104"/>
    </location>
</feature>
<evidence type="ECO:0000313" key="6">
    <source>
        <dbReference type="EMBL" id="PDH35209.1"/>
    </source>
</evidence>
<name>A0A2A5WFD9_9GAMM</name>
<comment type="subcellular location">
    <subcellularLocation>
        <location evidence="1">Cytoplasm</location>
    </subcellularLocation>
</comment>
<gene>
    <name evidence="6" type="ORF">CNF02_00330</name>
</gene>
<evidence type="ECO:0000256" key="3">
    <source>
        <dbReference type="PIRNR" id="PIRNR006223"/>
    </source>
</evidence>
<evidence type="ECO:0000313" key="7">
    <source>
        <dbReference type="Proteomes" id="UP000219329"/>
    </source>
</evidence>
<dbReference type="SUPFAM" id="SSF69721">
    <property type="entry name" value="DsrC, the gamma subunit of dissimilatory sulfite reductase"/>
    <property type="match status" value="1"/>
</dbReference>
<protein>
    <recommendedName>
        <fullName evidence="3">Sulfurtransferase</fullName>
        <ecNumber evidence="3">2.8.1.-</ecNumber>
    </recommendedName>
</protein>
<comment type="similarity">
    <text evidence="3">Belongs to the dsrC/tusE family.</text>
</comment>
<comment type="caution">
    <text evidence="6">The sequence shown here is derived from an EMBL/GenBank/DDBJ whole genome shotgun (WGS) entry which is preliminary data.</text>
</comment>
<keyword evidence="2" id="KW-0963">Cytoplasm</keyword>
<dbReference type="InterPro" id="IPR043163">
    <property type="entry name" value="DsrC-like_N"/>
</dbReference>
<dbReference type="GO" id="GO:0097163">
    <property type="term" value="F:sulfur carrier activity"/>
    <property type="evidence" value="ECO:0007669"/>
    <property type="project" value="TreeGrafter"/>
</dbReference>
<organism evidence="6 7">
    <name type="scientific">OM182 bacterium MED-G28</name>
    <dbReference type="NCBI Taxonomy" id="1986256"/>
    <lineage>
        <taxon>Bacteria</taxon>
        <taxon>Pseudomonadati</taxon>
        <taxon>Pseudomonadota</taxon>
        <taxon>Gammaproteobacteria</taxon>
        <taxon>OMG group</taxon>
        <taxon>OM182 clade</taxon>
    </lineage>
</organism>
<dbReference type="InterPro" id="IPR042072">
    <property type="entry name" value="DsrC-like_C"/>
</dbReference>
<dbReference type="Gene3D" id="3.30.1420.10">
    <property type="match status" value="1"/>
</dbReference>
<dbReference type="EC" id="2.8.1.-" evidence="3"/>
<dbReference type="GO" id="GO:0005737">
    <property type="term" value="C:cytoplasm"/>
    <property type="evidence" value="ECO:0007669"/>
    <property type="project" value="UniProtKB-SubCell"/>
</dbReference>
<sequence>MHTHPAVDKEGYLRELADWNEEVAEYLAQQENIKLNASHWEVINLLRNFYRRHQASPATRALINLVKRELGTKKGRSVYLMKLFRGSPAKTANKIAGLPKPDNCI</sequence>
<dbReference type="PANTHER" id="PTHR37010">
    <property type="entry name" value="SULFURTRANSFERASE TUSE"/>
    <property type="match status" value="1"/>
</dbReference>
<feature type="coiled-coil region" evidence="5">
    <location>
        <begin position="9"/>
        <end position="36"/>
    </location>
</feature>
<dbReference type="PIRSF" id="PIRSF006223">
    <property type="entry name" value="DsrC_TusE"/>
    <property type="match status" value="1"/>
</dbReference>
<keyword evidence="3 6" id="KW-0808">Transferase</keyword>
<dbReference type="NCBIfam" id="TIGR03342">
    <property type="entry name" value="dsrC_tusE_dsvC"/>
    <property type="match status" value="1"/>
</dbReference>
<dbReference type="InterPro" id="IPR007453">
    <property type="entry name" value="DsrC/TusE"/>
</dbReference>
<dbReference type="EMBL" id="NTJZ01000001">
    <property type="protein sequence ID" value="PDH35209.1"/>
    <property type="molecule type" value="Genomic_DNA"/>
</dbReference>
<comment type="function">
    <text evidence="3">Part of a sulfur-relay system.</text>
</comment>
<dbReference type="PANTHER" id="PTHR37010:SF1">
    <property type="entry name" value="SULFURTRANSFERASE TUSE"/>
    <property type="match status" value="1"/>
</dbReference>
<dbReference type="Gene3D" id="1.10.10.370">
    <property type="entry name" value="DsrC-like protein, C-terminal domain"/>
    <property type="match status" value="1"/>
</dbReference>
<dbReference type="InterPro" id="IPR025526">
    <property type="entry name" value="DsrC-like_dom_sf"/>
</dbReference>
<reference evidence="6 7" key="1">
    <citation type="submission" date="2017-08" db="EMBL/GenBank/DDBJ databases">
        <title>Fine stratification of microbial communities through a metagenomic profile of the photic zone.</title>
        <authorList>
            <person name="Haro-Moreno J.M."/>
            <person name="Lopez-Perez M."/>
            <person name="De La Torre J."/>
            <person name="Picazo A."/>
            <person name="Camacho A."/>
            <person name="Rodriguez-Valera F."/>
        </authorList>
    </citation>
    <scope>NUCLEOTIDE SEQUENCE [LARGE SCALE GENOMIC DNA]</scope>
    <source>
        <strain evidence="6">MED-G28</strain>
    </source>
</reference>